<keyword evidence="2 6" id="KW-0143">Chaperone</keyword>
<dbReference type="CDD" id="cd00320">
    <property type="entry name" value="cpn10"/>
    <property type="match status" value="1"/>
</dbReference>
<evidence type="ECO:0000256" key="4">
    <source>
        <dbReference type="ARBA" id="ARBA00062160"/>
    </source>
</evidence>
<evidence type="ECO:0000256" key="3">
    <source>
        <dbReference type="ARBA" id="ARBA00053355"/>
    </source>
</evidence>
<name>A0AAD5CMQ1_AMBAR</name>
<feature type="non-terminal residue" evidence="7">
    <location>
        <position position="196"/>
    </location>
</feature>
<dbReference type="GO" id="GO:0005739">
    <property type="term" value="C:mitochondrion"/>
    <property type="evidence" value="ECO:0007669"/>
    <property type="project" value="TreeGrafter"/>
</dbReference>
<gene>
    <name evidence="7" type="ORF">M8C21_022611</name>
</gene>
<dbReference type="FunFam" id="2.30.33.40:FF:000002">
    <property type="entry name" value="10 kDa chaperonin, mitochondrial"/>
    <property type="match status" value="1"/>
</dbReference>
<dbReference type="Pfam" id="PF00166">
    <property type="entry name" value="Cpn10"/>
    <property type="match status" value="1"/>
</dbReference>
<evidence type="ECO:0000256" key="6">
    <source>
        <dbReference type="RuleBase" id="RU003479"/>
    </source>
</evidence>
<comment type="caution">
    <text evidence="7">The sequence shown here is derived from an EMBL/GenBank/DDBJ whole genome shotgun (WGS) entry which is preliminary data.</text>
</comment>
<accession>A0AAD5CMQ1</accession>
<comment type="subunit">
    <text evidence="4">Forms stable complexes with CPN60 in the presence of ATP.</text>
</comment>
<evidence type="ECO:0000256" key="1">
    <source>
        <dbReference type="ARBA" id="ARBA00006975"/>
    </source>
</evidence>
<evidence type="ECO:0000256" key="2">
    <source>
        <dbReference type="ARBA" id="ARBA00023186"/>
    </source>
</evidence>
<evidence type="ECO:0000313" key="8">
    <source>
        <dbReference type="Proteomes" id="UP001206925"/>
    </source>
</evidence>
<dbReference type="GO" id="GO:0051082">
    <property type="term" value="F:unfolded protein binding"/>
    <property type="evidence" value="ECO:0007669"/>
    <property type="project" value="TreeGrafter"/>
</dbReference>
<dbReference type="InterPro" id="IPR037124">
    <property type="entry name" value="Chaperonin_GroES_sf"/>
</dbReference>
<keyword evidence="8" id="KW-1185">Reference proteome</keyword>
<dbReference type="GO" id="GO:0051087">
    <property type="term" value="F:protein-folding chaperone binding"/>
    <property type="evidence" value="ECO:0007669"/>
    <property type="project" value="TreeGrafter"/>
</dbReference>
<comment type="similarity">
    <text evidence="1 6">Belongs to the GroES chaperonin family.</text>
</comment>
<dbReference type="PANTHER" id="PTHR10772">
    <property type="entry name" value="10 KDA HEAT SHOCK PROTEIN"/>
    <property type="match status" value="1"/>
</dbReference>
<dbReference type="SUPFAM" id="SSF50129">
    <property type="entry name" value="GroES-like"/>
    <property type="match status" value="1"/>
</dbReference>
<dbReference type="EMBL" id="JAMZMK010007422">
    <property type="protein sequence ID" value="KAI7744888.1"/>
    <property type="molecule type" value="Genomic_DNA"/>
</dbReference>
<dbReference type="SMART" id="SM00883">
    <property type="entry name" value="Cpn10"/>
    <property type="match status" value="1"/>
</dbReference>
<dbReference type="Gene3D" id="2.30.33.40">
    <property type="entry name" value="GroES chaperonin"/>
    <property type="match status" value="1"/>
</dbReference>
<dbReference type="PRINTS" id="PR00297">
    <property type="entry name" value="CHAPERONIN10"/>
</dbReference>
<dbReference type="GO" id="GO:0044183">
    <property type="term" value="F:protein folding chaperone"/>
    <property type="evidence" value="ECO:0007669"/>
    <property type="project" value="InterPro"/>
</dbReference>
<dbReference type="InterPro" id="IPR011032">
    <property type="entry name" value="GroES-like_sf"/>
</dbReference>
<organism evidence="7 8">
    <name type="scientific">Ambrosia artemisiifolia</name>
    <name type="common">Common ragweed</name>
    <dbReference type="NCBI Taxonomy" id="4212"/>
    <lineage>
        <taxon>Eukaryota</taxon>
        <taxon>Viridiplantae</taxon>
        <taxon>Streptophyta</taxon>
        <taxon>Embryophyta</taxon>
        <taxon>Tracheophyta</taxon>
        <taxon>Spermatophyta</taxon>
        <taxon>Magnoliopsida</taxon>
        <taxon>eudicotyledons</taxon>
        <taxon>Gunneridae</taxon>
        <taxon>Pentapetalae</taxon>
        <taxon>asterids</taxon>
        <taxon>campanulids</taxon>
        <taxon>Asterales</taxon>
        <taxon>Asteraceae</taxon>
        <taxon>Asteroideae</taxon>
        <taxon>Heliantheae alliance</taxon>
        <taxon>Heliantheae</taxon>
        <taxon>Ambrosia</taxon>
    </lineage>
</organism>
<sequence>AGLVMMKREWAGPPVIADHQPGSSRLIPLFNRVLVEKIIPPSKTTAGILLPEKASKLNSGKVIAVGTGTHDLSGNKIPVGVKEGDTVLLPEYGGTEVKLGEKEYVLLDLWRLWLRGSRSALLFQIGIIYTGMRTFWELCMIKFSQAVIIFLPGFIKLDVLILINGLKDLLANEMVLYSKKAKGVNESSLSLTRHEL</sequence>
<dbReference type="PANTHER" id="PTHR10772:SF37">
    <property type="entry name" value="GROES-LIKE FAMILY PROTEIN"/>
    <property type="match status" value="1"/>
</dbReference>
<dbReference type="InterPro" id="IPR020818">
    <property type="entry name" value="Chaperonin_GroES"/>
</dbReference>
<proteinExistence type="inferred from homology"/>
<dbReference type="Proteomes" id="UP001206925">
    <property type="component" value="Unassembled WGS sequence"/>
</dbReference>
<protein>
    <recommendedName>
        <fullName evidence="5">Protein groES</fullName>
    </recommendedName>
</protein>
<evidence type="ECO:0000256" key="5">
    <source>
        <dbReference type="ARBA" id="ARBA00083733"/>
    </source>
</evidence>
<dbReference type="GO" id="GO:0046872">
    <property type="term" value="F:metal ion binding"/>
    <property type="evidence" value="ECO:0007669"/>
    <property type="project" value="TreeGrafter"/>
</dbReference>
<evidence type="ECO:0000313" key="7">
    <source>
        <dbReference type="EMBL" id="KAI7744888.1"/>
    </source>
</evidence>
<comment type="function">
    <text evidence="3">Seems to function only as a co-chaperone, along with cpn60, and in certain cases is essential for the discharge of biologically active proteins from cpn60.</text>
</comment>
<reference evidence="7" key="1">
    <citation type="submission" date="2022-06" db="EMBL/GenBank/DDBJ databases">
        <title>Uncovering the hologenomic basis of an extraordinary plant invasion.</title>
        <authorList>
            <person name="Bieker V.C."/>
            <person name="Martin M.D."/>
            <person name="Gilbert T."/>
            <person name="Hodgins K."/>
            <person name="Battlay P."/>
            <person name="Petersen B."/>
            <person name="Wilson J."/>
        </authorList>
    </citation>
    <scope>NUCLEOTIDE SEQUENCE</scope>
    <source>
        <strain evidence="7">AA19_3_7</strain>
        <tissue evidence="7">Leaf</tissue>
    </source>
</reference>
<dbReference type="AlphaFoldDB" id="A0AAD5CMQ1"/>
<dbReference type="GO" id="GO:0005524">
    <property type="term" value="F:ATP binding"/>
    <property type="evidence" value="ECO:0007669"/>
    <property type="project" value="InterPro"/>
</dbReference>